<dbReference type="Proteomes" id="UP000291562">
    <property type="component" value="Chromosome"/>
</dbReference>
<dbReference type="KEGG" id="xbc:ELE36_03315"/>
<accession>A0A411HG58</accession>
<dbReference type="InterPro" id="IPR007365">
    <property type="entry name" value="TFR-like_dimer_dom"/>
</dbReference>
<feature type="domain" description="PA" evidence="4">
    <location>
        <begin position="154"/>
        <end position="224"/>
    </location>
</feature>
<dbReference type="Pfam" id="PF04253">
    <property type="entry name" value="TFR_dimer"/>
    <property type="match status" value="1"/>
</dbReference>
<evidence type="ECO:0000259" key="6">
    <source>
        <dbReference type="Pfam" id="PF04389"/>
    </source>
</evidence>
<evidence type="ECO:0000259" key="5">
    <source>
        <dbReference type="Pfam" id="PF04253"/>
    </source>
</evidence>
<dbReference type="CDD" id="cd02121">
    <property type="entry name" value="PA_GCPII_like"/>
    <property type="match status" value="1"/>
</dbReference>
<reference evidence="7 8" key="1">
    <citation type="submission" date="2019-01" db="EMBL/GenBank/DDBJ databases">
        <title>Pseudolysobacter antarctica gen. nov., sp. nov., isolated from Fildes Peninsula, Antarctica.</title>
        <authorList>
            <person name="Wei Z."/>
            <person name="Peng F."/>
        </authorList>
    </citation>
    <scope>NUCLEOTIDE SEQUENCE [LARGE SCALE GENOMIC DNA]</scope>
    <source>
        <strain evidence="7 8">AQ6-296</strain>
    </source>
</reference>
<dbReference type="Pfam" id="PF04389">
    <property type="entry name" value="Peptidase_M28"/>
    <property type="match status" value="1"/>
</dbReference>
<keyword evidence="2" id="KW-0175">Coiled coil</keyword>
<proteinExistence type="inferred from homology"/>
<evidence type="ECO:0000256" key="2">
    <source>
        <dbReference type="SAM" id="Coils"/>
    </source>
</evidence>
<dbReference type="FunFam" id="3.50.30.30:FF:000045">
    <property type="entry name" value="Predicted protein"/>
    <property type="match status" value="1"/>
</dbReference>
<dbReference type="InterPro" id="IPR007484">
    <property type="entry name" value="Peptidase_M28"/>
</dbReference>
<dbReference type="InterPro" id="IPR039373">
    <property type="entry name" value="Peptidase_M28B"/>
</dbReference>
<protein>
    <submittedName>
        <fullName evidence="7">M28 family peptidase</fullName>
    </submittedName>
</protein>
<dbReference type="RefSeq" id="WP_129831739.1">
    <property type="nucleotide sequence ID" value="NZ_CP035704.1"/>
</dbReference>
<dbReference type="CDD" id="cd08022">
    <property type="entry name" value="M28_PSMA_like"/>
    <property type="match status" value="1"/>
</dbReference>
<evidence type="ECO:0000256" key="1">
    <source>
        <dbReference type="ARBA" id="ARBA00005634"/>
    </source>
</evidence>
<dbReference type="AlphaFoldDB" id="A0A411HG58"/>
<evidence type="ECO:0000256" key="3">
    <source>
        <dbReference type="SAM" id="SignalP"/>
    </source>
</evidence>
<dbReference type="EMBL" id="CP035704">
    <property type="protein sequence ID" value="QBB69483.1"/>
    <property type="molecule type" value="Genomic_DNA"/>
</dbReference>
<feature type="coiled-coil region" evidence="2">
    <location>
        <begin position="642"/>
        <end position="698"/>
    </location>
</feature>
<dbReference type="SUPFAM" id="SSF47672">
    <property type="entry name" value="Transferrin receptor-like dimerisation domain"/>
    <property type="match status" value="1"/>
</dbReference>
<feature type="domain" description="Peptidase M28" evidence="6">
    <location>
        <begin position="335"/>
        <end position="545"/>
    </location>
</feature>
<dbReference type="Pfam" id="PF02225">
    <property type="entry name" value="PA"/>
    <property type="match status" value="1"/>
</dbReference>
<keyword evidence="3" id="KW-0732">Signal</keyword>
<comment type="similarity">
    <text evidence="1">Belongs to the peptidase M28 family. M28B subfamily.</text>
</comment>
<dbReference type="PANTHER" id="PTHR10404">
    <property type="entry name" value="N-ACETYLATED-ALPHA-LINKED ACIDIC DIPEPTIDASE"/>
    <property type="match status" value="1"/>
</dbReference>
<evidence type="ECO:0000313" key="8">
    <source>
        <dbReference type="Proteomes" id="UP000291562"/>
    </source>
</evidence>
<dbReference type="Gene3D" id="3.40.630.10">
    <property type="entry name" value="Zn peptidases"/>
    <property type="match status" value="1"/>
</dbReference>
<feature type="domain" description="Transferrin receptor-like dimerisation" evidence="5">
    <location>
        <begin position="640"/>
        <end position="755"/>
    </location>
</feature>
<dbReference type="OrthoDB" id="3646048at2"/>
<feature type="signal peptide" evidence="3">
    <location>
        <begin position="1"/>
        <end position="24"/>
    </location>
</feature>
<dbReference type="Gene3D" id="1.20.930.40">
    <property type="entry name" value="Transferrin receptor-like, dimerisation domain"/>
    <property type="match status" value="1"/>
</dbReference>
<dbReference type="InterPro" id="IPR046450">
    <property type="entry name" value="PA_dom_sf"/>
</dbReference>
<name>A0A411HG58_9GAMM</name>
<dbReference type="Gene3D" id="3.50.30.30">
    <property type="match status" value="1"/>
</dbReference>
<keyword evidence="8" id="KW-1185">Reference proteome</keyword>
<dbReference type="SUPFAM" id="SSF53187">
    <property type="entry name" value="Zn-dependent exopeptidases"/>
    <property type="match status" value="1"/>
</dbReference>
<evidence type="ECO:0000313" key="7">
    <source>
        <dbReference type="EMBL" id="QBB69483.1"/>
    </source>
</evidence>
<dbReference type="InterPro" id="IPR036757">
    <property type="entry name" value="TFR-like_dimer_dom_sf"/>
</dbReference>
<dbReference type="FunFam" id="3.40.630.10:FF:000101">
    <property type="entry name" value="N-acetylated alpha-linked acidic dipeptidase like 1"/>
    <property type="match status" value="1"/>
</dbReference>
<dbReference type="InterPro" id="IPR003137">
    <property type="entry name" value="PA_domain"/>
</dbReference>
<sequence length="766" mass="83566">MLQPLRLLPVFIGLTCALSLGASAADAPANMIGYAPESAAAQTRLEQKFDADLKPDNLRSWMQQMSSQPNQLGSPHDKANAEFVLKQFTAWGWDAHIETFFVLFPTPKERLLELVAPTRYTAKIDEPAIAEDATSKVRDGVLPPYNAYSADGDVTAELVYANYGAPDDYKELERRGISVKGKIVIARYGQTWRGIKPKLAQQHGAIGALIYSDPHDDGYAQGDTYPQGPFRSEQGVQRGSVADIPIYSGDPLTPGVGATKNAKRLKREDAPDLLKIPVMPISYGDALPLLKALGGPVAPANWRGALPITYHIGPGPAQVHLKLAFNWNQVEAYDVVATLRGSLYPDQWVMRGNHRDAWVFGASDPLSGQVAMLEEARVLGELHKAGWKPKRSIVYLSWDGEEEGLIGSTEWAETHADELKRKAVLYINTDNNGRGFLNVGGSHALEHVVDQIAAGITDPQTGVSVLERRRAELAISGNAPGANENAKTMAKAAMMAEHDLPISALGSGSDYSPFLQHLGIAALDFGYGGEDNGGDYHSIYDSFDHYVRFGDPDFAYGIALAKTVGHTVLRFADADVLPLRFGNLADTIARYAEELHKLAAQQLEQTATINKLVAMNAYKLAADPKLSYVAPGSEATPPNIDLNALDNAIKQLKSSANAYDQALVTQAQYGLQLGGERAAKLNDELKNIELLLTRKEGLPGRDWYQHMLYAPGLYTGYGVKTLPGVREAIEQKQWDQVTRYVDLIASTLNAYSQRLDQARALLEPIQ</sequence>
<feature type="chain" id="PRO_5018965159" evidence="3">
    <location>
        <begin position="25"/>
        <end position="766"/>
    </location>
</feature>
<evidence type="ECO:0000259" key="4">
    <source>
        <dbReference type="Pfam" id="PF02225"/>
    </source>
</evidence>
<dbReference type="PANTHER" id="PTHR10404:SF46">
    <property type="entry name" value="VACUOLAR PROTEIN SORTING-ASSOCIATED PROTEIN 70"/>
    <property type="match status" value="1"/>
</dbReference>
<dbReference type="SUPFAM" id="SSF52025">
    <property type="entry name" value="PA domain"/>
    <property type="match status" value="1"/>
</dbReference>
<gene>
    <name evidence="7" type="ORF">ELE36_03315</name>
</gene>
<organism evidence="7 8">
    <name type="scientific">Pseudolysobacter antarcticus</name>
    <dbReference type="NCBI Taxonomy" id="2511995"/>
    <lineage>
        <taxon>Bacteria</taxon>
        <taxon>Pseudomonadati</taxon>
        <taxon>Pseudomonadota</taxon>
        <taxon>Gammaproteobacteria</taxon>
        <taxon>Lysobacterales</taxon>
        <taxon>Rhodanobacteraceae</taxon>
        <taxon>Pseudolysobacter</taxon>
    </lineage>
</organism>